<evidence type="ECO:0000313" key="17">
    <source>
        <dbReference type="Proteomes" id="UP000218811"/>
    </source>
</evidence>
<evidence type="ECO:0000256" key="2">
    <source>
        <dbReference type="ARBA" id="ARBA00004370"/>
    </source>
</evidence>
<keyword evidence="11 14" id="KW-0503">Monooxygenase</keyword>
<feature type="signal peptide" evidence="15">
    <location>
        <begin position="1"/>
        <end position="26"/>
    </location>
</feature>
<dbReference type="InterPro" id="IPR050364">
    <property type="entry name" value="Cytochrome_P450_fung"/>
</dbReference>
<dbReference type="GO" id="GO:0016705">
    <property type="term" value="F:oxidoreductase activity, acting on paired donors, with incorporation or reduction of molecular oxygen"/>
    <property type="evidence" value="ECO:0007669"/>
    <property type="project" value="InterPro"/>
</dbReference>
<accession>A0A2H3JYC2</accession>
<dbReference type="Pfam" id="PF00067">
    <property type="entry name" value="p450"/>
    <property type="match status" value="1"/>
</dbReference>
<comment type="similarity">
    <text evidence="4 14">Belongs to the cytochrome P450 family.</text>
</comment>
<dbReference type="OMA" id="CREGLPC"/>
<dbReference type="GO" id="GO:0004497">
    <property type="term" value="F:monooxygenase activity"/>
    <property type="evidence" value="ECO:0007669"/>
    <property type="project" value="UniProtKB-KW"/>
</dbReference>
<evidence type="ECO:0000256" key="9">
    <source>
        <dbReference type="ARBA" id="ARBA00023002"/>
    </source>
</evidence>
<dbReference type="OrthoDB" id="2789670at2759"/>
<dbReference type="STRING" id="742152.A0A2H3JYC2"/>
<comment type="subcellular location">
    <subcellularLocation>
        <location evidence="2">Membrane</location>
    </subcellularLocation>
</comment>
<dbReference type="CDD" id="cd11065">
    <property type="entry name" value="CYP64-like"/>
    <property type="match status" value="1"/>
</dbReference>
<dbReference type="AlphaFoldDB" id="A0A2H3JYC2"/>
<keyword evidence="7 13" id="KW-0479">Metal-binding</keyword>
<evidence type="ECO:0000256" key="12">
    <source>
        <dbReference type="ARBA" id="ARBA00023136"/>
    </source>
</evidence>
<keyword evidence="10 13" id="KW-0408">Iron</keyword>
<gene>
    <name evidence="16" type="ORF">WOLCODRAFT_102711</name>
</gene>
<dbReference type="InterPro" id="IPR036396">
    <property type="entry name" value="Cyt_P450_sf"/>
</dbReference>
<name>A0A2H3JYC2_WOLCO</name>
<dbReference type="PANTHER" id="PTHR46300">
    <property type="entry name" value="P450, PUTATIVE (EUROFUNG)-RELATED-RELATED"/>
    <property type="match status" value="1"/>
</dbReference>
<evidence type="ECO:0000256" key="3">
    <source>
        <dbReference type="ARBA" id="ARBA00005179"/>
    </source>
</evidence>
<dbReference type="GO" id="GO:0020037">
    <property type="term" value="F:heme binding"/>
    <property type="evidence" value="ECO:0007669"/>
    <property type="project" value="InterPro"/>
</dbReference>
<evidence type="ECO:0000256" key="1">
    <source>
        <dbReference type="ARBA" id="ARBA00001971"/>
    </source>
</evidence>
<protein>
    <submittedName>
        <fullName evidence="16">Cytochrome P450</fullName>
    </submittedName>
</protein>
<dbReference type="PANTHER" id="PTHR46300:SF2">
    <property type="entry name" value="CYTOCHROME P450 MONOOXYGENASE ALNH-RELATED"/>
    <property type="match status" value="1"/>
</dbReference>
<evidence type="ECO:0000256" key="13">
    <source>
        <dbReference type="PIRSR" id="PIRSR602401-1"/>
    </source>
</evidence>
<reference evidence="16 17" key="1">
    <citation type="journal article" date="2012" name="Science">
        <title>The Paleozoic origin of enzymatic lignin decomposition reconstructed from 31 fungal genomes.</title>
        <authorList>
            <person name="Floudas D."/>
            <person name="Binder M."/>
            <person name="Riley R."/>
            <person name="Barry K."/>
            <person name="Blanchette R.A."/>
            <person name="Henrissat B."/>
            <person name="Martinez A.T."/>
            <person name="Otillar R."/>
            <person name="Spatafora J.W."/>
            <person name="Yadav J.S."/>
            <person name="Aerts A."/>
            <person name="Benoit I."/>
            <person name="Boyd A."/>
            <person name="Carlson A."/>
            <person name="Copeland A."/>
            <person name="Coutinho P.M."/>
            <person name="de Vries R.P."/>
            <person name="Ferreira P."/>
            <person name="Findley K."/>
            <person name="Foster B."/>
            <person name="Gaskell J."/>
            <person name="Glotzer D."/>
            <person name="Gorecki P."/>
            <person name="Heitman J."/>
            <person name="Hesse C."/>
            <person name="Hori C."/>
            <person name="Igarashi K."/>
            <person name="Jurgens J.A."/>
            <person name="Kallen N."/>
            <person name="Kersten P."/>
            <person name="Kohler A."/>
            <person name="Kuees U."/>
            <person name="Kumar T.K.A."/>
            <person name="Kuo A."/>
            <person name="LaButti K."/>
            <person name="Larrondo L.F."/>
            <person name="Lindquist E."/>
            <person name="Ling A."/>
            <person name="Lombard V."/>
            <person name="Lucas S."/>
            <person name="Lundell T."/>
            <person name="Martin R."/>
            <person name="McLaughlin D.J."/>
            <person name="Morgenstern I."/>
            <person name="Morin E."/>
            <person name="Murat C."/>
            <person name="Nagy L.G."/>
            <person name="Nolan M."/>
            <person name="Ohm R.A."/>
            <person name="Patyshakuliyeva A."/>
            <person name="Rokas A."/>
            <person name="Ruiz-Duenas F.J."/>
            <person name="Sabat G."/>
            <person name="Salamov A."/>
            <person name="Samejima M."/>
            <person name="Schmutz J."/>
            <person name="Slot J.C."/>
            <person name="St John F."/>
            <person name="Stenlid J."/>
            <person name="Sun H."/>
            <person name="Sun S."/>
            <person name="Syed K."/>
            <person name="Tsang A."/>
            <person name="Wiebenga A."/>
            <person name="Young D."/>
            <person name="Pisabarro A."/>
            <person name="Eastwood D.C."/>
            <person name="Martin F."/>
            <person name="Cullen D."/>
            <person name="Grigoriev I.V."/>
            <person name="Hibbett D.S."/>
        </authorList>
    </citation>
    <scope>NUCLEOTIDE SEQUENCE [LARGE SCALE GENOMIC DNA]</scope>
    <source>
        <strain evidence="16 17">MD-104</strain>
    </source>
</reference>
<sequence>MATSADVPVLLCALIFVCVICGSVYSRWASNDTCLRLPPGPTPVPFLGNIHQLTAGNQEKTFASWGAKYGDIVFARLFHTPALIINSLQAAQDLLEKKSSKYSNRPRFILLSDLMGWDCVITHMSYGERFRKHRRWISKAFEGKDALQSYRPVQRRETYLLIAGLIETPERFSSHIERFNAAAIMQITYGHRVTSLDDKFIHMAVRAAKETVESGGAGSMLVDFFPFLRHMPTWLPGAGFKKRALEVRPVVRAMLDSPFHMVKEAMLAGTASSSFTASLLEEVLRERKLTAQDEDDIKGAAGVLFGAATDTTNAVLLTFFLAMVLHPEVYAKAQDEMDRVVGDQRLPDLEDRDSLPYLDCVIREILRWNCPVPLGLPHKVAVDDGYRGYDIPGGSMVIPNIWAMTQNPDCYEDPQHFYPERFLNMDRQKAEFSDPRNMVFGFGRRVCPGQQFAETSIWLVVANIVACLNIRKALDLEGRQITPPVLFNPGFVRRFVCSITPRSPKISHIIAEMSAHIVV</sequence>
<keyword evidence="9 14" id="KW-0560">Oxidoreductase</keyword>
<keyword evidence="12" id="KW-0472">Membrane</keyword>
<dbReference type="PROSITE" id="PS00086">
    <property type="entry name" value="CYTOCHROME_P450"/>
    <property type="match status" value="1"/>
</dbReference>
<dbReference type="Gene3D" id="1.10.630.10">
    <property type="entry name" value="Cytochrome P450"/>
    <property type="match status" value="1"/>
</dbReference>
<dbReference type="GO" id="GO:0005506">
    <property type="term" value="F:iron ion binding"/>
    <property type="evidence" value="ECO:0007669"/>
    <property type="project" value="InterPro"/>
</dbReference>
<keyword evidence="17" id="KW-1185">Reference proteome</keyword>
<evidence type="ECO:0000256" key="10">
    <source>
        <dbReference type="ARBA" id="ARBA00023004"/>
    </source>
</evidence>
<evidence type="ECO:0000256" key="7">
    <source>
        <dbReference type="ARBA" id="ARBA00022723"/>
    </source>
</evidence>
<evidence type="ECO:0000256" key="14">
    <source>
        <dbReference type="RuleBase" id="RU000461"/>
    </source>
</evidence>
<evidence type="ECO:0000256" key="8">
    <source>
        <dbReference type="ARBA" id="ARBA00022989"/>
    </source>
</evidence>
<dbReference type="InterPro" id="IPR001128">
    <property type="entry name" value="Cyt_P450"/>
</dbReference>
<comment type="cofactor">
    <cofactor evidence="1 13">
        <name>heme</name>
        <dbReference type="ChEBI" id="CHEBI:30413"/>
    </cofactor>
</comment>
<evidence type="ECO:0000256" key="4">
    <source>
        <dbReference type="ARBA" id="ARBA00010617"/>
    </source>
</evidence>
<evidence type="ECO:0000256" key="5">
    <source>
        <dbReference type="ARBA" id="ARBA00022617"/>
    </source>
</evidence>
<dbReference type="GO" id="GO:0016020">
    <property type="term" value="C:membrane"/>
    <property type="evidence" value="ECO:0007669"/>
    <property type="project" value="UniProtKB-SubCell"/>
</dbReference>
<dbReference type="SUPFAM" id="SSF48264">
    <property type="entry name" value="Cytochrome P450"/>
    <property type="match status" value="1"/>
</dbReference>
<comment type="pathway">
    <text evidence="3">Secondary metabolite biosynthesis.</text>
</comment>
<keyword evidence="8" id="KW-1133">Transmembrane helix</keyword>
<evidence type="ECO:0000313" key="16">
    <source>
        <dbReference type="EMBL" id="PCH42868.1"/>
    </source>
</evidence>
<dbReference type="EMBL" id="KB468135">
    <property type="protein sequence ID" value="PCH42868.1"/>
    <property type="molecule type" value="Genomic_DNA"/>
</dbReference>
<keyword evidence="6" id="KW-0812">Transmembrane</keyword>
<evidence type="ECO:0000256" key="11">
    <source>
        <dbReference type="ARBA" id="ARBA00023033"/>
    </source>
</evidence>
<evidence type="ECO:0000256" key="15">
    <source>
        <dbReference type="SAM" id="SignalP"/>
    </source>
</evidence>
<keyword evidence="15" id="KW-0732">Signal</keyword>
<keyword evidence="5 13" id="KW-0349">Heme</keyword>
<dbReference type="InterPro" id="IPR017972">
    <property type="entry name" value="Cyt_P450_CS"/>
</dbReference>
<dbReference type="InterPro" id="IPR002401">
    <property type="entry name" value="Cyt_P450_E_grp-I"/>
</dbReference>
<feature type="binding site" description="axial binding residue" evidence="13">
    <location>
        <position position="447"/>
    </location>
    <ligand>
        <name>heme</name>
        <dbReference type="ChEBI" id="CHEBI:30413"/>
    </ligand>
    <ligandPart>
        <name>Fe</name>
        <dbReference type="ChEBI" id="CHEBI:18248"/>
    </ligandPart>
</feature>
<proteinExistence type="inferred from homology"/>
<evidence type="ECO:0000256" key="6">
    <source>
        <dbReference type="ARBA" id="ARBA00022692"/>
    </source>
</evidence>
<feature type="chain" id="PRO_5013769873" evidence="15">
    <location>
        <begin position="27"/>
        <end position="519"/>
    </location>
</feature>
<dbReference type="PRINTS" id="PR00463">
    <property type="entry name" value="EP450I"/>
</dbReference>
<organism evidence="16 17">
    <name type="scientific">Wolfiporia cocos (strain MD-104)</name>
    <name type="common">Brown rot fungus</name>
    <dbReference type="NCBI Taxonomy" id="742152"/>
    <lineage>
        <taxon>Eukaryota</taxon>
        <taxon>Fungi</taxon>
        <taxon>Dikarya</taxon>
        <taxon>Basidiomycota</taxon>
        <taxon>Agaricomycotina</taxon>
        <taxon>Agaricomycetes</taxon>
        <taxon>Polyporales</taxon>
        <taxon>Phaeolaceae</taxon>
        <taxon>Wolfiporia</taxon>
    </lineage>
</organism>
<dbReference type="Proteomes" id="UP000218811">
    <property type="component" value="Unassembled WGS sequence"/>
</dbReference>